<keyword evidence="3" id="KW-0812">Transmembrane</keyword>
<keyword evidence="3" id="KW-0472">Membrane</keyword>
<gene>
    <name evidence="6" type="primary">LOC118432833</name>
</gene>
<protein>
    <submittedName>
        <fullName evidence="6">Uncharacterized protein LOC118432833</fullName>
    </submittedName>
</protein>
<accession>A0A9J7MFL8</accession>
<dbReference type="RefSeq" id="XP_035700347.1">
    <property type="nucleotide sequence ID" value="XM_035844454.1"/>
</dbReference>
<feature type="transmembrane region" description="Helical" evidence="3">
    <location>
        <begin position="715"/>
        <end position="738"/>
    </location>
</feature>
<dbReference type="OrthoDB" id="6134459at2759"/>
<evidence type="ECO:0000256" key="1">
    <source>
        <dbReference type="ARBA" id="ARBA00023157"/>
    </source>
</evidence>
<dbReference type="SUPFAM" id="SSF49785">
    <property type="entry name" value="Galactose-binding domain-like"/>
    <property type="match status" value="1"/>
</dbReference>
<name>A0A9J7MFL8_BRAFL</name>
<dbReference type="SUPFAM" id="SSF90188">
    <property type="entry name" value="Somatomedin B domain"/>
    <property type="match status" value="1"/>
</dbReference>
<dbReference type="Gene3D" id="4.10.410.20">
    <property type="match status" value="1"/>
</dbReference>
<evidence type="ECO:0000259" key="4">
    <source>
        <dbReference type="PROSITE" id="PS50958"/>
    </source>
</evidence>
<feature type="transmembrane region" description="Helical" evidence="3">
    <location>
        <begin position="796"/>
        <end position="816"/>
    </location>
</feature>
<feature type="transmembrane region" description="Helical" evidence="3">
    <location>
        <begin position="750"/>
        <end position="770"/>
    </location>
</feature>
<dbReference type="KEGG" id="bfo:118432833"/>
<reference evidence="6" key="2">
    <citation type="submission" date="2025-08" db="UniProtKB">
        <authorList>
            <consortium name="RefSeq"/>
        </authorList>
    </citation>
    <scope>IDENTIFICATION</scope>
    <source>
        <strain evidence="6">S238N-H82</strain>
        <tissue evidence="6">Testes</tissue>
    </source>
</reference>
<dbReference type="InterPro" id="IPR001212">
    <property type="entry name" value="Somatomedin_B_dom"/>
</dbReference>
<dbReference type="PROSITE" id="PS00524">
    <property type="entry name" value="SMB_1"/>
    <property type="match status" value="2"/>
</dbReference>
<dbReference type="PANTHER" id="PTHR45902">
    <property type="entry name" value="LATROPHILIN RECEPTOR-LIKE PROTEIN A"/>
    <property type="match status" value="1"/>
</dbReference>
<dbReference type="Proteomes" id="UP000001554">
    <property type="component" value="Chromosome 16"/>
</dbReference>
<dbReference type="GeneID" id="118432833"/>
<dbReference type="InterPro" id="IPR053231">
    <property type="entry name" value="GPCR_LN-TM7"/>
</dbReference>
<feature type="transmembrane region" description="Helical" evidence="3">
    <location>
        <begin position="864"/>
        <end position="886"/>
    </location>
</feature>
<evidence type="ECO:0000256" key="2">
    <source>
        <dbReference type="SAM" id="MobiDB-lite"/>
    </source>
</evidence>
<feature type="transmembrane region" description="Helical" evidence="3">
    <location>
        <begin position="828"/>
        <end position="852"/>
    </location>
</feature>
<keyword evidence="3" id="KW-1133">Transmembrane helix</keyword>
<dbReference type="AlphaFoldDB" id="A0A9J7MFL8"/>
<dbReference type="PROSITE" id="PS50958">
    <property type="entry name" value="SMB_2"/>
    <property type="match status" value="2"/>
</dbReference>
<feature type="domain" description="SMB" evidence="4">
    <location>
        <begin position="256"/>
        <end position="302"/>
    </location>
</feature>
<feature type="domain" description="SMB" evidence="4">
    <location>
        <begin position="312"/>
        <end position="356"/>
    </location>
</feature>
<feature type="transmembrane region" description="Helical" evidence="3">
    <location>
        <begin position="685"/>
        <end position="703"/>
    </location>
</feature>
<dbReference type="PANTHER" id="PTHR45902:SF1">
    <property type="entry name" value="LATROPHILIN RECEPTOR-LIKE PROTEIN A"/>
    <property type="match status" value="1"/>
</dbReference>
<evidence type="ECO:0000313" key="5">
    <source>
        <dbReference type="Proteomes" id="UP000001554"/>
    </source>
</evidence>
<feature type="region of interest" description="Disordered" evidence="2">
    <location>
        <begin position="1"/>
        <end position="21"/>
    </location>
</feature>
<organism evidence="5 6">
    <name type="scientific">Branchiostoma floridae</name>
    <name type="common">Florida lancelet</name>
    <name type="synonym">Amphioxus</name>
    <dbReference type="NCBI Taxonomy" id="7739"/>
    <lineage>
        <taxon>Eukaryota</taxon>
        <taxon>Metazoa</taxon>
        <taxon>Chordata</taxon>
        <taxon>Cephalochordata</taxon>
        <taxon>Leptocardii</taxon>
        <taxon>Amphioxiformes</taxon>
        <taxon>Branchiostomatidae</taxon>
        <taxon>Branchiostoma</taxon>
    </lineage>
</organism>
<dbReference type="Gene3D" id="2.60.120.260">
    <property type="entry name" value="Galactose-binding domain-like"/>
    <property type="match status" value="1"/>
</dbReference>
<dbReference type="InterPro" id="IPR036024">
    <property type="entry name" value="Somatomedin_B-like_dom_sf"/>
</dbReference>
<reference evidence="5" key="1">
    <citation type="journal article" date="2020" name="Nat. Ecol. Evol.">
        <title>Deeply conserved synteny resolves early events in vertebrate evolution.</title>
        <authorList>
            <person name="Simakov O."/>
            <person name="Marletaz F."/>
            <person name="Yue J.X."/>
            <person name="O'Connell B."/>
            <person name="Jenkins J."/>
            <person name="Brandt A."/>
            <person name="Calef R."/>
            <person name="Tung C.H."/>
            <person name="Huang T.K."/>
            <person name="Schmutz J."/>
            <person name="Satoh N."/>
            <person name="Yu J.K."/>
            <person name="Putnam N.H."/>
            <person name="Green R.E."/>
            <person name="Rokhsar D.S."/>
        </authorList>
    </citation>
    <scope>NUCLEOTIDE SEQUENCE [LARGE SCALE GENOMIC DNA]</scope>
    <source>
        <strain evidence="5">S238N-H82</strain>
    </source>
</reference>
<evidence type="ECO:0000256" key="3">
    <source>
        <dbReference type="SAM" id="Phobius"/>
    </source>
</evidence>
<dbReference type="Pfam" id="PF01033">
    <property type="entry name" value="Somatomedin_B"/>
    <property type="match status" value="1"/>
</dbReference>
<evidence type="ECO:0000313" key="6">
    <source>
        <dbReference type="RefSeq" id="XP_035700347.1"/>
    </source>
</evidence>
<sequence length="913" mass="100716">MAETPGHWVTENGPESGPEAKEYTGSAYFKEEMEHEVNEILLRSRPYWKPLGTTRYHNNWFVVLDYHVSYTMKKLRIVNYGCDWNHDVKAFTLQVSNTRNPYYDWTPVLTVTDVAANTSLPQYFGGFSASGRYWRVTVTATYSGWEPWIRTFQLFGIKDSPYLCEAVTSFLGRGSIVVRGPTFNDTNDVEDDGTMGVILRRMWSDTDRFSRVYDVMWKKSGGTYVIGETGNSRTRHIDLFPAGFGHIDWSPQPELRGLLCANSATCKVCGSMMGNSCGCDKACRIFGDCCHNYESACGDDVTDDEDIRPVIQPDSCRGRCNMENIVSVVTCNCISSCNTTGTCCDDFEAVCQGHKGGWTGDSNVNITATESNQPLQCVAPWDFRSHFWMVASCPPSFADDIVRGMCEISFQNFQKYDRFLYAPITDNSTNTNYRNVFCALCNNARYMVGWEVVAKCRYTPPTAIKGALQDRGSICNHYFRPSVAPARLCFPPHTTPPRANVRCDVAKCRNITAVFYANTRPFRNSACAECYADEDDLSDTSCKSDDTDKVGFFGIITVLVDYSAIFQSKMSSSELQVSDHIESCSIGFIYDPFRDTCRKISFVTPNEEVPKDAGVTQAGESLENDYDDHQAPTQSPIDELPTQNSYFPQQSTTFLVINTVSGASAVISILYLLSGLRRFARAESAVKICLLTSLLLAQISQLLGQVVPSAACCTAMLVCTLCFCLATSLSLTATIQHLSVLQRGGTCKAAAHLLVIVVIPLAMSGGYIALDDSTRMGAPRPLASPPFCWIDDPAKMAITMVVPLVICTLVDLYYLLRMSMTCATTDGVQYSSLALGALVFVPFTAAMTTGVMTAYFDSELLRTAFLYMVISLGGVVGFLLLVFSIVGFRKDDADVVVPSLPNSVEASSDPSVP</sequence>
<keyword evidence="1" id="KW-1015">Disulfide bond</keyword>
<dbReference type="InterPro" id="IPR008979">
    <property type="entry name" value="Galactose-bd-like_sf"/>
</dbReference>
<feature type="transmembrane region" description="Helical" evidence="3">
    <location>
        <begin position="654"/>
        <end position="673"/>
    </location>
</feature>
<dbReference type="SMART" id="SM00201">
    <property type="entry name" value="SO"/>
    <property type="match status" value="2"/>
</dbReference>
<proteinExistence type="predicted"/>
<keyword evidence="5" id="KW-1185">Reference proteome</keyword>